<name>A0A939SUI7_KLEPN</name>
<reference evidence="1" key="1">
    <citation type="submission" date="2021-03" db="EMBL/GenBank/DDBJ databases">
        <title>Molecular epidemiology and mechanisms of colistin and carbapenem resistance in Enterobacteriaceae from clinical isolates, the environment and porcine samples in Pretoria, South Africa.</title>
        <authorList>
            <person name="Bogoshi D."/>
            <person name="Mbelle N.M."/>
            <person name="Naidoo V."/>
            <person name="Osei Sekyere J."/>
        </authorList>
    </citation>
    <scope>NUCLEOTIDE SEQUENCE</scope>
    <source>
        <strain evidence="1">C034</strain>
    </source>
</reference>
<protein>
    <submittedName>
        <fullName evidence="1">Uncharacterized protein</fullName>
    </submittedName>
</protein>
<dbReference type="AlphaFoldDB" id="A0A939SUI7"/>
<accession>A0A939SUI7</accession>
<dbReference type="Proteomes" id="UP000664620">
    <property type="component" value="Unassembled WGS sequence"/>
</dbReference>
<proteinExistence type="predicted"/>
<sequence>MAPHDPSPQPVESEVIIETRGLSRVYPGVTAPIMSITGSIEIRSTC</sequence>
<dbReference type="EMBL" id="JAGETO010000040">
    <property type="protein sequence ID" value="MBO2029260.1"/>
    <property type="molecule type" value="Genomic_DNA"/>
</dbReference>
<organism evidence="1 2">
    <name type="scientific">Klebsiella pneumoniae</name>
    <dbReference type="NCBI Taxonomy" id="573"/>
    <lineage>
        <taxon>Bacteria</taxon>
        <taxon>Pseudomonadati</taxon>
        <taxon>Pseudomonadota</taxon>
        <taxon>Gammaproteobacteria</taxon>
        <taxon>Enterobacterales</taxon>
        <taxon>Enterobacteriaceae</taxon>
        <taxon>Klebsiella/Raoultella group</taxon>
        <taxon>Klebsiella</taxon>
        <taxon>Klebsiella pneumoniae complex</taxon>
    </lineage>
</organism>
<evidence type="ECO:0000313" key="1">
    <source>
        <dbReference type="EMBL" id="MBO2029260.1"/>
    </source>
</evidence>
<evidence type="ECO:0000313" key="2">
    <source>
        <dbReference type="Proteomes" id="UP000664620"/>
    </source>
</evidence>
<gene>
    <name evidence="1" type="ORF">J4734_11700</name>
</gene>
<comment type="caution">
    <text evidence="1">The sequence shown here is derived from an EMBL/GenBank/DDBJ whole genome shotgun (WGS) entry which is preliminary data.</text>
</comment>